<dbReference type="AlphaFoldDB" id="A0A0J6I0F9"/>
<feature type="domain" description="Chalcone/stilbene synthase N-terminal" evidence="4">
    <location>
        <begin position="12"/>
        <end position="225"/>
    </location>
</feature>
<evidence type="ECO:0000259" key="4">
    <source>
        <dbReference type="Pfam" id="PF00195"/>
    </source>
</evidence>
<feature type="domain" description="Chalcone/stilbene synthase C-terminal" evidence="5">
    <location>
        <begin position="244"/>
        <end position="386"/>
    </location>
</feature>
<dbReference type="PANTHER" id="PTHR11877">
    <property type="entry name" value="HYDROXYMETHYLGLUTARYL-COA SYNTHASE"/>
    <property type="match status" value="1"/>
</dbReference>
<dbReference type="PIRSF" id="PIRSF000451">
    <property type="entry name" value="PKS_III"/>
    <property type="match status" value="1"/>
</dbReference>
<proteinExistence type="inferred from homology"/>
<evidence type="ECO:0000256" key="2">
    <source>
        <dbReference type="ARBA" id="ARBA00022679"/>
    </source>
</evidence>
<reference evidence="7" key="2">
    <citation type="journal article" date="2009" name="Genome Res.">
        <title>Comparative genomic analyses of the human fungal pathogens Coccidioides and their relatives.</title>
        <authorList>
            <person name="Sharpton T.J."/>
            <person name="Stajich J.E."/>
            <person name="Rounsley S.D."/>
            <person name="Gardner M.J."/>
            <person name="Wortman J.R."/>
            <person name="Jordar V.S."/>
            <person name="Maiti R."/>
            <person name="Kodira C.D."/>
            <person name="Neafsey D.E."/>
            <person name="Zeng Q."/>
            <person name="Hung C.-Y."/>
            <person name="McMahan C."/>
            <person name="Muszewska A."/>
            <person name="Grynberg M."/>
            <person name="Mandel M.A."/>
            <person name="Kellner E.M."/>
            <person name="Barker B.M."/>
            <person name="Galgiani J.N."/>
            <person name="Orbach M.J."/>
            <person name="Kirkland T.N."/>
            <person name="Cole G.T."/>
            <person name="Henn M.R."/>
            <person name="Birren B.W."/>
            <person name="Taylor J.W."/>
        </authorList>
    </citation>
    <scope>NUCLEOTIDE SEQUENCE [LARGE SCALE GENOMIC DNA]</scope>
    <source>
        <strain evidence="7">RMSCC 3488</strain>
    </source>
</reference>
<dbReference type="GO" id="GO:0016747">
    <property type="term" value="F:acyltransferase activity, transferring groups other than amino-acyl groups"/>
    <property type="evidence" value="ECO:0007669"/>
    <property type="project" value="InterPro"/>
</dbReference>
<protein>
    <submittedName>
        <fullName evidence="6">Valerophenone synthase</fullName>
    </submittedName>
</protein>
<dbReference type="Gene3D" id="3.40.47.10">
    <property type="match status" value="2"/>
</dbReference>
<evidence type="ECO:0000256" key="1">
    <source>
        <dbReference type="ARBA" id="ARBA00005531"/>
    </source>
</evidence>
<dbReference type="OrthoDB" id="329835at2759"/>
<dbReference type="Pfam" id="PF00195">
    <property type="entry name" value="Chal_sti_synt_N"/>
    <property type="match status" value="1"/>
</dbReference>
<dbReference type="VEuPathDB" id="FungiDB:CPAG_01079"/>
<keyword evidence="3" id="KW-0012">Acyltransferase</keyword>
<dbReference type="Pfam" id="PF02797">
    <property type="entry name" value="Chal_sti_synt_C"/>
    <property type="match status" value="1"/>
</dbReference>
<gene>
    <name evidence="6" type="ORF">CPAG_01079</name>
</gene>
<evidence type="ECO:0000313" key="7">
    <source>
        <dbReference type="Proteomes" id="UP000054567"/>
    </source>
</evidence>
<reference evidence="6 7" key="1">
    <citation type="submission" date="2007-06" db="EMBL/GenBank/DDBJ databases">
        <title>The Genome Sequence of Coccidioides posadasii RMSCC_3488.</title>
        <authorList>
            <consortium name="Coccidioides Genome Resources Consortium"/>
            <consortium name="The Broad Institute Genome Sequencing Platform"/>
            <person name="Henn M.R."/>
            <person name="Sykes S."/>
            <person name="Young S."/>
            <person name="Jaffe D."/>
            <person name="Berlin A."/>
            <person name="Alvarez P."/>
            <person name="Butler J."/>
            <person name="Gnerre S."/>
            <person name="Grabherr M."/>
            <person name="Mauceli E."/>
            <person name="Brockman W."/>
            <person name="Kodira C."/>
            <person name="Alvarado L."/>
            <person name="Zeng Q."/>
            <person name="Crawford M."/>
            <person name="Antoine C."/>
            <person name="Devon K."/>
            <person name="Galgiani J."/>
            <person name="Orsborn K."/>
            <person name="Lewis M.L."/>
            <person name="Nusbaum C."/>
            <person name="Galagan J."/>
            <person name="Birren B."/>
        </authorList>
    </citation>
    <scope>NUCLEOTIDE SEQUENCE [LARGE SCALE GENOMIC DNA]</scope>
    <source>
        <strain evidence="6 7">RMSCC 3488</strain>
    </source>
</reference>
<evidence type="ECO:0000313" key="6">
    <source>
        <dbReference type="EMBL" id="KMM64727.1"/>
    </source>
</evidence>
<accession>A0A0J6I0F9</accession>
<dbReference type="InterPro" id="IPR011141">
    <property type="entry name" value="Polyketide_synthase_type-III"/>
</dbReference>
<reference evidence="7" key="3">
    <citation type="journal article" date="2010" name="Genome Res.">
        <title>Population genomic sequencing of Coccidioides fungi reveals recent hybridization and transposon control.</title>
        <authorList>
            <person name="Neafsey D.E."/>
            <person name="Barker B.M."/>
            <person name="Sharpton T.J."/>
            <person name="Stajich J.E."/>
            <person name="Park D.J."/>
            <person name="Whiston E."/>
            <person name="Hung C.-Y."/>
            <person name="McMahan C."/>
            <person name="White J."/>
            <person name="Sykes S."/>
            <person name="Heiman D."/>
            <person name="Young S."/>
            <person name="Zeng Q."/>
            <person name="Abouelleil A."/>
            <person name="Aftuck L."/>
            <person name="Bessette D."/>
            <person name="Brown A."/>
            <person name="FitzGerald M."/>
            <person name="Lui A."/>
            <person name="Macdonald J.P."/>
            <person name="Priest M."/>
            <person name="Orbach M.J."/>
            <person name="Galgiani J.N."/>
            <person name="Kirkland T.N."/>
            <person name="Cole G.T."/>
            <person name="Birren B.W."/>
            <person name="Henn M.R."/>
            <person name="Taylor J.W."/>
            <person name="Rounsley S.D."/>
        </authorList>
    </citation>
    <scope>NUCLEOTIDE SEQUENCE [LARGE SCALE GENOMIC DNA]</scope>
    <source>
        <strain evidence="7">RMSCC 3488</strain>
    </source>
</reference>
<organism evidence="6 7">
    <name type="scientific">Coccidioides posadasii RMSCC 3488</name>
    <dbReference type="NCBI Taxonomy" id="454284"/>
    <lineage>
        <taxon>Eukaryota</taxon>
        <taxon>Fungi</taxon>
        <taxon>Dikarya</taxon>
        <taxon>Ascomycota</taxon>
        <taxon>Pezizomycotina</taxon>
        <taxon>Eurotiomycetes</taxon>
        <taxon>Eurotiomycetidae</taxon>
        <taxon>Onygenales</taxon>
        <taxon>Onygenaceae</taxon>
        <taxon>Coccidioides</taxon>
    </lineage>
</organism>
<name>A0A0J6I0F9_COCPO</name>
<dbReference type="EMBL" id="DS268109">
    <property type="protein sequence ID" value="KMM64727.1"/>
    <property type="molecule type" value="Genomic_DNA"/>
</dbReference>
<dbReference type="InterPro" id="IPR012328">
    <property type="entry name" value="Chalcone/stilbene_synt_C"/>
</dbReference>
<evidence type="ECO:0000256" key="3">
    <source>
        <dbReference type="RuleBase" id="RU003633"/>
    </source>
</evidence>
<dbReference type="Proteomes" id="UP000054567">
    <property type="component" value="Unassembled WGS sequence"/>
</dbReference>
<comment type="similarity">
    <text evidence="1 3">Belongs to the thiolase-like superfamily. Chalcone/stilbene synthases family.</text>
</comment>
<dbReference type="PANTHER" id="PTHR11877:SF46">
    <property type="entry name" value="TYPE III POLYKETIDE SYNTHASE A"/>
    <property type="match status" value="1"/>
</dbReference>
<dbReference type="InterPro" id="IPR001099">
    <property type="entry name" value="Chalcone/stilbene_synt_N"/>
</dbReference>
<keyword evidence="2 3" id="KW-0808">Transferase</keyword>
<dbReference type="InterPro" id="IPR016039">
    <property type="entry name" value="Thiolase-like"/>
</dbReference>
<evidence type="ECO:0000259" key="5">
    <source>
        <dbReference type="Pfam" id="PF02797"/>
    </source>
</evidence>
<dbReference type="GO" id="GO:0030639">
    <property type="term" value="P:polyketide biosynthetic process"/>
    <property type="evidence" value="ECO:0007669"/>
    <property type="project" value="TreeGrafter"/>
</dbReference>
<dbReference type="SUPFAM" id="SSF53901">
    <property type="entry name" value="Thiolase-like"/>
    <property type="match status" value="2"/>
</dbReference>
<sequence length="389" mass="43029">MPFGMPNGTNGVRHDPEVEILSMAVNYPKERVYPAQFEEFRKRHYADTEVMLKTMALNRRTGIKSRPSVLDLDGPLVNGPKTPSINDLDAVFRDVGIRLSVQACQKVIEQWGGDMKDITHMFSMTCTHTGNPGFDAIVARELGLKLDTERVLIHGTGCSGGLSVIRTAFNILQAETFRQRPARALVLATDIPTTLARSSLDDVTPEAGVNIGPILFSDCSTAYIMSNGIKRRDFEKPIYQVMNCKHALLPGTEDEITFNIDVTGYKSVVSKKVPFVCGAAIGPLFQEFLKRTPEAPNHVEPDPRQFDWALHPGGISIVDAVRQSLQLDHEHLRASYDIYTNNGNSSSTTVLNVIDRLPQMGDGRKDVIACAMGPGINVEMSYLRRVETK</sequence>